<evidence type="ECO:0000313" key="1">
    <source>
        <dbReference type="EMBL" id="MBA5730193.1"/>
    </source>
</evidence>
<name>A0A839A918_9LACT</name>
<organism evidence="1 2">
    <name type="scientific">Ruoffia halotolerans</name>
    <dbReference type="NCBI Taxonomy" id="2748684"/>
    <lineage>
        <taxon>Bacteria</taxon>
        <taxon>Bacillati</taxon>
        <taxon>Bacillota</taxon>
        <taxon>Bacilli</taxon>
        <taxon>Lactobacillales</taxon>
        <taxon>Aerococcaceae</taxon>
        <taxon>Ruoffia</taxon>
    </lineage>
</organism>
<evidence type="ECO:0000313" key="2">
    <source>
        <dbReference type="Proteomes" id="UP000571018"/>
    </source>
</evidence>
<accession>A0A839A918</accession>
<keyword evidence="2" id="KW-1185">Reference proteome</keyword>
<proteinExistence type="predicted"/>
<dbReference type="RefSeq" id="WP_218931845.1">
    <property type="nucleotide sequence ID" value="NZ_JACAOA010000045.1"/>
</dbReference>
<dbReference type="AlphaFoldDB" id="A0A839A918"/>
<dbReference type="Gene3D" id="3.40.50.720">
    <property type="entry name" value="NAD(P)-binding Rossmann-like Domain"/>
    <property type="match status" value="1"/>
</dbReference>
<protein>
    <submittedName>
        <fullName evidence="1">Uncharacterized protein</fullName>
    </submittedName>
</protein>
<reference evidence="1 2" key="1">
    <citation type="submission" date="2020-06" db="EMBL/GenBank/DDBJ databases">
        <title>Reclassification of Facklamia ignava, Facklamia soureckii and Facklami tabacinasalis as Falseniella iganva gen. nov., comb. nov., Hutsoniella ignava gen. nov., comb. nov., and Ruoffia tabacinasalis gen. nov., comb. nov and description of Ruoffia haltotolerans sp. nov., isolated from hypersaline Inland Sea of Qatar.</title>
        <authorList>
            <person name="Fotedar R."/>
            <person name="Sankaranarayanan K."/>
            <person name="Lawson P."/>
            <person name="Caldwell M."/>
            <person name="Zeyara A."/>
            <person name="Al Malki A."/>
            <person name="Ali M."/>
        </authorList>
    </citation>
    <scope>NUCLEOTIDE SEQUENCE [LARGE SCALE GENOMIC DNA]</scope>
    <source>
        <strain evidence="1 2">INB8</strain>
    </source>
</reference>
<gene>
    <name evidence="1" type="ORF">HW423_10405</name>
</gene>
<dbReference type="Proteomes" id="UP000571018">
    <property type="component" value="Unassembled WGS sequence"/>
</dbReference>
<comment type="caution">
    <text evidence="1">The sequence shown here is derived from an EMBL/GenBank/DDBJ whole genome shotgun (WGS) entry which is preliminary data.</text>
</comment>
<dbReference type="EMBL" id="JACAOA010000045">
    <property type="protein sequence ID" value="MBA5730193.1"/>
    <property type="molecule type" value="Genomic_DNA"/>
</dbReference>
<sequence>MANAIPVAEYTLTGILFSLKRIWHFIEKVKRERTYELAVFEPIVGNYKATVGIISMSQIG</sequence>